<keyword evidence="2" id="KW-0342">GTP-binding</keyword>
<keyword evidence="8" id="KW-1185">Reference proteome</keyword>
<dbReference type="EMBL" id="CATOUU010000160">
    <property type="protein sequence ID" value="CAI9918577.1"/>
    <property type="molecule type" value="Genomic_DNA"/>
</dbReference>
<dbReference type="PROSITE" id="PS51421">
    <property type="entry name" value="RAS"/>
    <property type="match status" value="1"/>
</dbReference>
<name>A0AA86NG51_9EUKA</name>
<evidence type="ECO:0000313" key="4">
    <source>
        <dbReference type="EMBL" id="CAI9918554.1"/>
    </source>
</evidence>
<dbReference type="SMART" id="SM00174">
    <property type="entry name" value="RHO"/>
    <property type="match status" value="1"/>
</dbReference>
<dbReference type="NCBIfam" id="TIGR00231">
    <property type="entry name" value="small_GTP"/>
    <property type="match status" value="1"/>
</dbReference>
<evidence type="ECO:0000313" key="7">
    <source>
        <dbReference type="EMBL" id="CAL6106557.1"/>
    </source>
</evidence>
<organism evidence="4">
    <name type="scientific">Hexamita inflata</name>
    <dbReference type="NCBI Taxonomy" id="28002"/>
    <lineage>
        <taxon>Eukaryota</taxon>
        <taxon>Metamonada</taxon>
        <taxon>Diplomonadida</taxon>
        <taxon>Hexamitidae</taxon>
        <taxon>Hexamitinae</taxon>
        <taxon>Hexamita</taxon>
    </lineage>
</organism>
<dbReference type="GO" id="GO:0003924">
    <property type="term" value="F:GTPase activity"/>
    <property type="evidence" value="ECO:0007669"/>
    <property type="project" value="InterPro"/>
</dbReference>
<dbReference type="Gene3D" id="3.40.50.300">
    <property type="entry name" value="P-loop containing nucleotide triphosphate hydrolases"/>
    <property type="match status" value="1"/>
</dbReference>
<sequence length="457" mass="52146">MTEIKRSKTADRIKKRTEQVMIESEICKHLISQIFPEIDNSLSYMDIIKSGVYLAQICNKISPDAIKISYVQHPFHYLSNLSQVRNFLLKLKVDESQLFVPQDVVQQRASIQTVTAVNTVMLVVERHTNLCSLSKKDKMMLHGSESLKLVNSVELQVPEELQKPLEFMPLGSLERCKSLAESKFNTQDDYQELLPVLDNEHQNQLEQVHKIVDSNTDSLDKPQAQTHTEETPLINKVDVNDVQPTEEQVTQYTDEQPETPQLQFQPIRFTPIDPKLKTFKYKLVILGDSGTGKSCICKRLTGYEKEPHCQSTISIENHYVQFQAATEAGQRINVDLNIQDTAGMERFRSISTQYVRTADVILLVFAHDDVKSLQNLKEWLRFARENNQNARIILIGNKADQKRNISAGVVQEFIKSSGIDMYVECSAKVGYGVGRVYDIKWAEKEQTEVMQKSSGCC</sequence>
<dbReference type="InterPro" id="IPR036872">
    <property type="entry name" value="CH_dom_sf"/>
</dbReference>
<dbReference type="PRINTS" id="PR00449">
    <property type="entry name" value="RASTRNSFRMNG"/>
</dbReference>
<evidence type="ECO:0000313" key="8">
    <source>
        <dbReference type="Proteomes" id="UP001642409"/>
    </source>
</evidence>
<dbReference type="CDD" id="cd00014">
    <property type="entry name" value="CH_SF"/>
    <property type="match status" value="1"/>
</dbReference>
<dbReference type="AlphaFoldDB" id="A0AA86NG51"/>
<dbReference type="InterPro" id="IPR001715">
    <property type="entry name" value="CH_dom"/>
</dbReference>
<evidence type="ECO:0000313" key="6">
    <source>
        <dbReference type="EMBL" id="CAL6106511.1"/>
    </source>
</evidence>
<dbReference type="PANTHER" id="PTHR47977">
    <property type="entry name" value="RAS-RELATED PROTEIN RAB"/>
    <property type="match status" value="1"/>
</dbReference>
<dbReference type="InterPro" id="IPR027417">
    <property type="entry name" value="P-loop_NTPase"/>
</dbReference>
<reference evidence="4" key="1">
    <citation type="submission" date="2023-06" db="EMBL/GenBank/DDBJ databases">
        <authorList>
            <person name="Kurt Z."/>
        </authorList>
    </citation>
    <scope>NUCLEOTIDE SEQUENCE</scope>
</reference>
<dbReference type="EMBL" id="CAXDID020000612">
    <property type="protein sequence ID" value="CAL6106511.1"/>
    <property type="molecule type" value="Genomic_DNA"/>
</dbReference>
<keyword evidence="1" id="KW-0547">Nucleotide-binding</keyword>
<dbReference type="SUPFAM" id="SSF52540">
    <property type="entry name" value="P-loop containing nucleoside triphosphate hydrolases"/>
    <property type="match status" value="1"/>
</dbReference>
<dbReference type="Proteomes" id="UP001642409">
    <property type="component" value="Unassembled WGS sequence"/>
</dbReference>
<dbReference type="Pfam" id="PF00307">
    <property type="entry name" value="CH"/>
    <property type="match status" value="1"/>
</dbReference>
<evidence type="ECO:0000256" key="2">
    <source>
        <dbReference type="ARBA" id="ARBA00023134"/>
    </source>
</evidence>
<reference evidence="6 8" key="2">
    <citation type="submission" date="2024-07" db="EMBL/GenBank/DDBJ databases">
        <authorList>
            <person name="Akdeniz Z."/>
        </authorList>
    </citation>
    <scope>NUCLEOTIDE SEQUENCE [LARGE SCALE GENOMIC DNA]</scope>
</reference>
<dbReference type="Gene3D" id="1.10.418.10">
    <property type="entry name" value="Calponin-like domain"/>
    <property type="match status" value="1"/>
</dbReference>
<evidence type="ECO:0000256" key="1">
    <source>
        <dbReference type="ARBA" id="ARBA00022741"/>
    </source>
</evidence>
<comment type="caution">
    <text evidence="4">The sequence shown here is derived from an EMBL/GenBank/DDBJ whole genome shotgun (WGS) entry which is preliminary data.</text>
</comment>
<feature type="domain" description="Calponin-homology (CH)" evidence="3">
    <location>
        <begin position="20"/>
        <end position="125"/>
    </location>
</feature>
<protein>
    <submittedName>
        <fullName evidence="4">Rab1a</fullName>
    </submittedName>
</protein>
<evidence type="ECO:0000259" key="3">
    <source>
        <dbReference type="PROSITE" id="PS50021"/>
    </source>
</evidence>
<dbReference type="PROSITE" id="PS51419">
    <property type="entry name" value="RAB"/>
    <property type="match status" value="1"/>
</dbReference>
<accession>A0AA86NG51</accession>
<dbReference type="GO" id="GO:0005525">
    <property type="term" value="F:GTP binding"/>
    <property type="evidence" value="ECO:0007669"/>
    <property type="project" value="UniProtKB-KW"/>
</dbReference>
<dbReference type="CDD" id="cd00154">
    <property type="entry name" value="Rab"/>
    <property type="match status" value="1"/>
</dbReference>
<evidence type="ECO:0000313" key="5">
    <source>
        <dbReference type="EMBL" id="CAI9918577.1"/>
    </source>
</evidence>
<dbReference type="InterPro" id="IPR005225">
    <property type="entry name" value="Small_GTP-bd"/>
</dbReference>
<dbReference type="SMART" id="SM00175">
    <property type="entry name" value="RAB"/>
    <property type="match status" value="1"/>
</dbReference>
<dbReference type="FunFam" id="3.40.50.300:FF:001447">
    <property type="entry name" value="Ras-related protein Rab-1B"/>
    <property type="match status" value="1"/>
</dbReference>
<gene>
    <name evidence="4" type="ORF">HINF_LOCUS6199</name>
    <name evidence="5" type="ORF">HINF_LOCUS6222</name>
    <name evidence="6" type="ORF">HINF_LOCUS73777</name>
    <name evidence="7" type="ORF">HINF_LOCUS73800</name>
</gene>
<proteinExistence type="predicted"/>
<dbReference type="SMART" id="SM00173">
    <property type="entry name" value="RAS"/>
    <property type="match status" value="1"/>
</dbReference>
<dbReference type="InterPro" id="IPR001806">
    <property type="entry name" value="Small_GTPase"/>
</dbReference>
<dbReference type="Pfam" id="PF00071">
    <property type="entry name" value="Ras"/>
    <property type="match status" value="1"/>
</dbReference>
<dbReference type="InterPro" id="IPR050227">
    <property type="entry name" value="Rab"/>
</dbReference>
<dbReference type="EMBL" id="CATOUU010000160">
    <property type="protein sequence ID" value="CAI9918554.1"/>
    <property type="molecule type" value="Genomic_DNA"/>
</dbReference>
<dbReference type="PROSITE" id="PS50021">
    <property type="entry name" value="CH"/>
    <property type="match status" value="1"/>
</dbReference>
<dbReference type="SUPFAM" id="SSF47576">
    <property type="entry name" value="Calponin-homology domain, CH-domain"/>
    <property type="match status" value="1"/>
</dbReference>
<dbReference type="EMBL" id="CAXDID020000612">
    <property type="protein sequence ID" value="CAL6106557.1"/>
    <property type="molecule type" value="Genomic_DNA"/>
</dbReference>